<dbReference type="VEuPathDB" id="AmoebaDB:NAEGRDRAFT_61779"/>
<dbReference type="GeneID" id="8852704"/>
<name>D2UZ17_NAEGR</name>
<evidence type="ECO:0000313" key="2">
    <source>
        <dbReference type="Proteomes" id="UP000006671"/>
    </source>
</evidence>
<organism evidence="2">
    <name type="scientific">Naegleria gruberi</name>
    <name type="common">Amoeba</name>
    <dbReference type="NCBI Taxonomy" id="5762"/>
    <lineage>
        <taxon>Eukaryota</taxon>
        <taxon>Discoba</taxon>
        <taxon>Heterolobosea</taxon>
        <taxon>Tetramitia</taxon>
        <taxon>Eutetramitia</taxon>
        <taxon>Vahlkampfiidae</taxon>
        <taxon>Naegleria</taxon>
    </lineage>
</organism>
<dbReference type="Proteomes" id="UP000006671">
    <property type="component" value="Unassembled WGS sequence"/>
</dbReference>
<gene>
    <name evidence="1" type="ORF">NAEGRDRAFT_61779</name>
</gene>
<keyword evidence="2" id="KW-1185">Reference proteome</keyword>
<protein>
    <submittedName>
        <fullName evidence="1">Predicted protein</fullName>
    </submittedName>
</protein>
<dbReference type="KEGG" id="ngr:NAEGRDRAFT_61779"/>
<sequence length="172" mass="19726">MPPPPPPTNIVPIKKEKPVEQPKVEELPEIKGIPLVGKVTAKKPTKEYIYVREAIGQFDVYQALRLSTSVFKELFGVDYPSSRDYVVGQQISQVVFEGHELNLIWGQDLSQSSNSFSANFVMTNSTFALWELLCNNGFELKDSRNYNTYRSKESRFDGRKLCERVFERDLSK</sequence>
<dbReference type="RefSeq" id="XP_002682612.1">
    <property type="nucleotide sequence ID" value="XM_002682566.1"/>
</dbReference>
<accession>D2UZ17</accession>
<dbReference type="EMBL" id="GG738846">
    <property type="protein sequence ID" value="EFC49868.1"/>
    <property type="molecule type" value="Genomic_DNA"/>
</dbReference>
<reference evidence="1 2" key="1">
    <citation type="journal article" date="2010" name="Cell">
        <title>The genome of Naegleria gruberi illuminates early eukaryotic versatility.</title>
        <authorList>
            <person name="Fritz-Laylin L.K."/>
            <person name="Prochnik S.E."/>
            <person name="Ginger M.L."/>
            <person name="Dacks J.B."/>
            <person name="Carpenter M.L."/>
            <person name="Field M.C."/>
            <person name="Kuo A."/>
            <person name="Paredez A."/>
            <person name="Chapman J."/>
            <person name="Pham J."/>
            <person name="Shu S."/>
            <person name="Neupane R."/>
            <person name="Cipriano M."/>
            <person name="Mancuso J."/>
            <person name="Tu H."/>
            <person name="Salamov A."/>
            <person name="Lindquist E."/>
            <person name="Shapiro H."/>
            <person name="Lucas S."/>
            <person name="Grigoriev I.V."/>
            <person name="Cande W.Z."/>
            <person name="Fulton C."/>
            <person name="Rokhsar D.S."/>
            <person name="Dawson S.C."/>
        </authorList>
    </citation>
    <scope>NUCLEOTIDE SEQUENCE [LARGE SCALE GENOMIC DNA]</scope>
    <source>
        <strain evidence="1 2">NEG-M</strain>
    </source>
</reference>
<proteinExistence type="predicted"/>
<evidence type="ECO:0000313" key="1">
    <source>
        <dbReference type="EMBL" id="EFC49868.1"/>
    </source>
</evidence>
<dbReference type="InParanoid" id="D2UZ17"/>
<dbReference type="AlphaFoldDB" id="D2UZ17"/>